<comment type="caution">
    <text evidence="1">The sequence shown here is derived from an EMBL/GenBank/DDBJ whole genome shotgun (WGS) entry which is preliminary data.</text>
</comment>
<accession>A0A0V1CSV7</accession>
<name>A0A0V1CSV7_TRIBR</name>
<dbReference type="AlphaFoldDB" id="A0A0V1CSV7"/>
<proteinExistence type="predicted"/>
<dbReference type="Proteomes" id="UP000054653">
    <property type="component" value="Unassembled WGS sequence"/>
</dbReference>
<sequence length="128" mass="15372">MTILFDQKDNLAITLQKKWNLLWKSITMLPVIRSVLSKAIKFWECIKKYKEMPITDYIIPILVFNRNERYIFVETFRNFKEKYATIHQWNDPKLLHIFLLIFKACACCRVYHVKVKAVETCAILKTIK</sequence>
<keyword evidence="2" id="KW-1185">Reference proteome</keyword>
<evidence type="ECO:0000313" key="2">
    <source>
        <dbReference type="Proteomes" id="UP000054653"/>
    </source>
</evidence>
<dbReference type="EMBL" id="JYDI01000106">
    <property type="protein sequence ID" value="KRY52377.1"/>
    <property type="molecule type" value="Genomic_DNA"/>
</dbReference>
<organism evidence="1 2">
    <name type="scientific">Trichinella britovi</name>
    <name type="common">Parasitic roundworm</name>
    <dbReference type="NCBI Taxonomy" id="45882"/>
    <lineage>
        <taxon>Eukaryota</taxon>
        <taxon>Metazoa</taxon>
        <taxon>Ecdysozoa</taxon>
        <taxon>Nematoda</taxon>
        <taxon>Enoplea</taxon>
        <taxon>Dorylaimia</taxon>
        <taxon>Trichinellida</taxon>
        <taxon>Trichinellidae</taxon>
        <taxon>Trichinella</taxon>
    </lineage>
</organism>
<gene>
    <name evidence="1" type="ORF">T03_11023</name>
</gene>
<reference evidence="1 2" key="1">
    <citation type="submission" date="2015-01" db="EMBL/GenBank/DDBJ databases">
        <title>Evolution of Trichinella species and genotypes.</title>
        <authorList>
            <person name="Korhonen P.K."/>
            <person name="Edoardo P."/>
            <person name="Giuseppe L.R."/>
            <person name="Gasser R.B."/>
        </authorList>
    </citation>
    <scope>NUCLEOTIDE SEQUENCE [LARGE SCALE GENOMIC DNA]</scope>
    <source>
        <strain evidence="1">ISS120</strain>
    </source>
</reference>
<protein>
    <submittedName>
        <fullName evidence="1">Uncharacterized protein</fullName>
    </submittedName>
</protein>
<evidence type="ECO:0000313" key="1">
    <source>
        <dbReference type="EMBL" id="KRY52377.1"/>
    </source>
</evidence>